<proteinExistence type="predicted"/>
<feature type="compositionally biased region" description="Basic and acidic residues" evidence="1">
    <location>
        <begin position="52"/>
        <end position="63"/>
    </location>
</feature>
<sequence>MRLDAGKFGFLPEDEQFVSDSETDSSSDDSDDLEKDERRRRRRQGKRKEKSRRREEKRHERTAKMTGTAGEVANLVRQLNTMRPKDPMYASLYYKAISLDDTGKVDDVIH</sequence>
<dbReference type="KEGG" id="scm:SCHCO_01088133"/>
<dbReference type="EMBL" id="GL377305">
    <property type="protein sequence ID" value="EFI97537.1"/>
    <property type="molecule type" value="Genomic_DNA"/>
</dbReference>
<keyword evidence="3" id="KW-1185">Reference proteome</keyword>
<dbReference type="InParanoid" id="D8Q2J0"/>
<protein>
    <submittedName>
        <fullName evidence="2">Uncharacterized protein</fullName>
    </submittedName>
</protein>
<dbReference type="RefSeq" id="XP_003032440.1">
    <property type="nucleotide sequence ID" value="XM_003032394.1"/>
</dbReference>
<dbReference type="AlphaFoldDB" id="D8Q2J0"/>
<gene>
    <name evidence="2" type="ORF">SCHCODRAFT_107505</name>
</gene>
<name>D8Q2J0_SCHCM</name>
<dbReference type="Proteomes" id="UP000007431">
    <property type="component" value="Unassembled WGS sequence"/>
</dbReference>
<accession>D8Q2J0</accession>
<dbReference type="GeneID" id="9592854"/>
<feature type="compositionally biased region" description="Basic residues" evidence="1">
    <location>
        <begin position="38"/>
        <end position="51"/>
    </location>
</feature>
<evidence type="ECO:0000256" key="1">
    <source>
        <dbReference type="SAM" id="MobiDB-lite"/>
    </source>
</evidence>
<dbReference type="OrthoDB" id="2961286at2759"/>
<evidence type="ECO:0000313" key="3">
    <source>
        <dbReference type="Proteomes" id="UP000007431"/>
    </source>
</evidence>
<feature type="region of interest" description="Disordered" evidence="1">
    <location>
        <begin position="1"/>
        <end position="68"/>
    </location>
</feature>
<feature type="compositionally biased region" description="Acidic residues" evidence="1">
    <location>
        <begin position="12"/>
        <end position="34"/>
    </location>
</feature>
<feature type="non-terminal residue" evidence="2">
    <location>
        <position position="110"/>
    </location>
</feature>
<organism evidence="3">
    <name type="scientific">Schizophyllum commune (strain H4-8 / FGSC 9210)</name>
    <name type="common">Split gill fungus</name>
    <dbReference type="NCBI Taxonomy" id="578458"/>
    <lineage>
        <taxon>Eukaryota</taxon>
        <taxon>Fungi</taxon>
        <taxon>Dikarya</taxon>
        <taxon>Basidiomycota</taxon>
        <taxon>Agaricomycotina</taxon>
        <taxon>Agaricomycetes</taxon>
        <taxon>Agaricomycetidae</taxon>
        <taxon>Agaricales</taxon>
        <taxon>Schizophyllaceae</taxon>
        <taxon>Schizophyllum</taxon>
    </lineage>
</organism>
<reference evidence="2 3" key="1">
    <citation type="journal article" date="2010" name="Nat. Biotechnol.">
        <title>Genome sequence of the model mushroom Schizophyllum commune.</title>
        <authorList>
            <person name="Ohm R.A."/>
            <person name="de Jong J.F."/>
            <person name="Lugones L.G."/>
            <person name="Aerts A."/>
            <person name="Kothe E."/>
            <person name="Stajich J.E."/>
            <person name="de Vries R.P."/>
            <person name="Record E."/>
            <person name="Levasseur A."/>
            <person name="Baker S.E."/>
            <person name="Bartholomew K.A."/>
            <person name="Coutinho P.M."/>
            <person name="Erdmann S."/>
            <person name="Fowler T.J."/>
            <person name="Gathman A.C."/>
            <person name="Lombard V."/>
            <person name="Henrissat B."/>
            <person name="Knabe N."/>
            <person name="Kuees U."/>
            <person name="Lilly W.W."/>
            <person name="Lindquist E."/>
            <person name="Lucas S."/>
            <person name="Magnuson J.K."/>
            <person name="Piumi F."/>
            <person name="Raudaskoski M."/>
            <person name="Salamov A."/>
            <person name="Schmutz J."/>
            <person name="Schwarze F.W.M.R."/>
            <person name="vanKuyk P.A."/>
            <person name="Horton J.S."/>
            <person name="Grigoriev I.V."/>
            <person name="Woesten H.A.B."/>
        </authorList>
    </citation>
    <scope>NUCLEOTIDE SEQUENCE [LARGE SCALE GENOMIC DNA]</scope>
    <source>
        <strain evidence="3">H4-8 / FGSC 9210</strain>
    </source>
</reference>
<dbReference type="VEuPathDB" id="FungiDB:SCHCODRAFT_01088133"/>
<dbReference type="HOGENOM" id="CLU_2172526_0_0_1"/>
<evidence type="ECO:0000313" key="2">
    <source>
        <dbReference type="EMBL" id="EFI97537.1"/>
    </source>
</evidence>